<name>F2UC36_SALR5</name>
<evidence type="ECO:0000259" key="3">
    <source>
        <dbReference type="PROSITE" id="PS51399"/>
    </source>
</evidence>
<evidence type="ECO:0000313" key="5">
    <source>
        <dbReference type="Proteomes" id="UP000007799"/>
    </source>
</evidence>
<gene>
    <name evidence="4" type="ORF">PTSG_06152</name>
</gene>
<proteinExistence type="predicted"/>
<feature type="domain" description="SEP" evidence="3">
    <location>
        <begin position="180"/>
        <end position="246"/>
    </location>
</feature>
<feature type="compositionally biased region" description="Low complexity" evidence="1">
    <location>
        <begin position="268"/>
        <end position="295"/>
    </location>
</feature>
<dbReference type="AlphaFoldDB" id="F2UC36"/>
<dbReference type="Proteomes" id="UP000007799">
    <property type="component" value="Unassembled WGS sequence"/>
</dbReference>
<dbReference type="InterPro" id="IPR036241">
    <property type="entry name" value="NSFL1C_SEP_dom_sf"/>
</dbReference>
<dbReference type="KEGG" id="sre:PTSG_06152"/>
<dbReference type="PANTHER" id="PTHR23333">
    <property type="entry name" value="UBX DOMAIN CONTAINING PROTEIN"/>
    <property type="match status" value="1"/>
</dbReference>
<dbReference type="GO" id="GO:0005634">
    <property type="term" value="C:nucleus"/>
    <property type="evidence" value="ECO:0007669"/>
    <property type="project" value="TreeGrafter"/>
</dbReference>
<dbReference type="SUPFAM" id="SSF54236">
    <property type="entry name" value="Ubiquitin-like"/>
    <property type="match status" value="1"/>
</dbReference>
<dbReference type="OrthoDB" id="25887at2759"/>
<feature type="domain" description="UBX" evidence="2">
    <location>
        <begin position="309"/>
        <end position="384"/>
    </location>
</feature>
<dbReference type="STRING" id="946362.F2UC36"/>
<dbReference type="Pfam" id="PF14555">
    <property type="entry name" value="UBA_4"/>
    <property type="match status" value="1"/>
</dbReference>
<dbReference type="GO" id="GO:0043161">
    <property type="term" value="P:proteasome-mediated ubiquitin-dependent protein catabolic process"/>
    <property type="evidence" value="ECO:0007669"/>
    <property type="project" value="TreeGrafter"/>
</dbReference>
<dbReference type="Pfam" id="PF00789">
    <property type="entry name" value="UBX"/>
    <property type="match status" value="1"/>
</dbReference>
<dbReference type="InParanoid" id="F2UC36"/>
<dbReference type="eggNOG" id="KOG2086">
    <property type="taxonomic scope" value="Eukaryota"/>
</dbReference>
<dbReference type="Gene3D" id="3.10.20.90">
    <property type="entry name" value="Phosphatidylinositol 3-kinase Catalytic Subunit, Chain A, domain 1"/>
    <property type="match status" value="1"/>
</dbReference>
<reference evidence="4" key="1">
    <citation type="submission" date="2009-08" db="EMBL/GenBank/DDBJ databases">
        <title>Annotation of Salpingoeca rosetta.</title>
        <authorList>
            <consortium name="The Broad Institute Genome Sequencing Platform"/>
            <person name="Russ C."/>
            <person name="Cuomo C."/>
            <person name="Burger G."/>
            <person name="Gray M.W."/>
            <person name="Holland P.W.H."/>
            <person name="King N."/>
            <person name="Lang F.B.F."/>
            <person name="Roger A.J."/>
            <person name="Ruiz-Trillo I."/>
            <person name="Young S.K."/>
            <person name="Zeng Q."/>
            <person name="Gargeya S."/>
            <person name="Alvarado L."/>
            <person name="Berlin A."/>
            <person name="Chapman S.B."/>
            <person name="Chen Z."/>
            <person name="Freedman E."/>
            <person name="Gellesch M."/>
            <person name="Goldberg J."/>
            <person name="Griggs A."/>
            <person name="Gujja S."/>
            <person name="Heilman E."/>
            <person name="Heiman D."/>
            <person name="Howarth C."/>
            <person name="Mehta T."/>
            <person name="Neiman D."/>
            <person name="Pearson M."/>
            <person name="Roberts A."/>
            <person name="Saif S."/>
            <person name="Shea T."/>
            <person name="Shenoy N."/>
            <person name="Sisk P."/>
            <person name="Stolte C."/>
            <person name="Sykes S."/>
            <person name="White J."/>
            <person name="Yandava C."/>
            <person name="Haas B."/>
            <person name="Nusbaum C."/>
            <person name="Birren B."/>
        </authorList>
    </citation>
    <scope>NUCLEOTIDE SEQUENCE [LARGE SCALE GENOMIC DNA]</scope>
    <source>
        <strain evidence="4">ATCC 50818</strain>
    </source>
</reference>
<dbReference type="SMART" id="SM00166">
    <property type="entry name" value="UBX"/>
    <property type="match status" value="1"/>
</dbReference>
<protein>
    <recommendedName>
        <fullName evidence="6">NSFL1 cofactor p47</fullName>
    </recommendedName>
</protein>
<feature type="region of interest" description="Disordered" evidence="1">
    <location>
        <begin position="81"/>
        <end position="113"/>
    </location>
</feature>
<dbReference type="Gene3D" id="3.30.420.210">
    <property type="entry name" value="SEP domain"/>
    <property type="match status" value="1"/>
</dbReference>
<dbReference type="PROSITE" id="PS51399">
    <property type="entry name" value="SEP"/>
    <property type="match status" value="1"/>
</dbReference>
<dbReference type="PROSITE" id="PS50033">
    <property type="entry name" value="UBX"/>
    <property type="match status" value="1"/>
</dbReference>
<dbReference type="OMA" id="NKDHTDK"/>
<dbReference type="Gene3D" id="1.10.8.10">
    <property type="entry name" value="DNA helicase RuvA subunit, C-terminal domain"/>
    <property type="match status" value="1"/>
</dbReference>
<dbReference type="GO" id="GO:0043130">
    <property type="term" value="F:ubiquitin binding"/>
    <property type="evidence" value="ECO:0007669"/>
    <property type="project" value="TreeGrafter"/>
</dbReference>
<dbReference type="GO" id="GO:0031468">
    <property type="term" value="P:nuclear membrane reassembly"/>
    <property type="evidence" value="ECO:0007669"/>
    <property type="project" value="TreeGrafter"/>
</dbReference>
<dbReference type="InterPro" id="IPR029071">
    <property type="entry name" value="Ubiquitin-like_domsf"/>
</dbReference>
<dbReference type="GO" id="GO:0005829">
    <property type="term" value="C:cytosol"/>
    <property type="evidence" value="ECO:0007669"/>
    <property type="project" value="TreeGrafter"/>
</dbReference>
<dbReference type="EMBL" id="GL832968">
    <property type="protein sequence ID" value="EGD74143.1"/>
    <property type="molecule type" value="Genomic_DNA"/>
</dbReference>
<keyword evidence="5" id="KW-1185">Reference proteome</keyword>
<organism evidence="5">
    <name type="scientific">Salpingoeca rosetta (strain ATCC 50818 / BSB-021)</name>
    <dbReference type="NCBI Taxonomy" id="946362"/>
    <lineage>
        <taxon>Eukaryota</taxon>
        <taxon>Choanoflagellata</taxon>
        <taxon>Craspedida</taxon>
        <taxon>Salpingoecidae</taxon>
        <taxon>Salpingoeca</taxon>
    </lineage>
</organism>
<evidence type="ECO:0000256" key="1">
    <source>
        <dbReference type="SAM" id="MobiDB-lite"/>
    </source>
</evidence>
<feature type="region of interest" description="Disordered" evidence="1">
    <location>
        <begin position="244"/>
        <end position="311"/>
    </location>
</feature>
<dbReference type="SMART" id="SM00553">
    <property type="entry name" value="SEP"/>
    <property type="match status" value="1"/>
</dbReference>
<dbReference type="GO" id="GO:0000045">
    <property type="term" value="P:autophagosome assembly"/>
    <property type="evidence" value="ECO:0007669"/>
    <property type="project" value="TreeGrafter"/>
</dbReference>
<sequence>MDQSSVDEFCRQTGQTPQVAQSFLSQHGGNVNAAVSAFRSEAASFGSQAQSGSSGFATLASMQRQSAPPSSGRRFATLAAMNNDNDDDDDDDRSNTYYAGGQRSGVAVEGGPHGRQDMMQRLIAEAEKRGMSFEEYMAEEAKRKKAANKFRGQGHTLGDEEREPEAVGVPLAEQVEEAGPKHVKLVLWKNGISVDDGKEVPVLRPYEQSASIIGAIQAGVVPPELRVKYGAAIDLELVDKRGENFTPPSRPFGGAGHRLGNPTGEGEAAMAGLSSASTSTTTTTAAPSSTAASKSQDVSGDAVTPHVDPSKPKTRLQIRLANGQRLVSEFNTTSTISDVMAFITASGFGDRPYVLMSSFPRKQLQDVDQTLEDAKLCNAVVIQKWEQ</sequence>
<evidence type="ECO:0008006" key="6">
    <source>
        <dbReference type="Google" id="ProtNLM"/>
    </source>
</evidence>
<dbReference type="CDD" id="cd14273">
    <property type="entry name" value="UBA_TAP-C_like"/>
    <property type="match status" value="1"/>
</dbReference>
<dbReference type="InterPro" id="IPR001012">
    <property type="entry name" value="UBX_dom"/>
</dbReference>
<dbReference type="Pfam" id="PF08059">
    <property type="entry name" value="SEP"/>
    <property type="match status" value="1"/>
</dbReference>
<evidence type="ECO:0000313" key="4">
    <source>
        <dbReference type="EMBL" id="EGD74143.1"/>
    </source>
</evidence>
<dbReference type="SUPFAM" id="SSF102848">
    <property type="entry name" value="NSFL1 (p97 ATPase) cofactor p47, SEP domain"/>
    <property type="match status" value="1"/>
</dbReference>
<dbReference type="CDD" id="cd01770">
    <property type="entry name" value="UBX_UBXN2"/>
    <property type="match status" value="1"/>
</dbReference>
<evidence type="ECO:0000259" key="2">
    <source>
        <dbReference type="PROSITE" id="PS50033"/>
    </source>
</evidence>
<dbReference type="FunCoup" id="F2UC36">
    <property type="interactions" value="2208"/>
</dbReference>
<dbReference type="RefSeq" id="XP_004993044.1">
    <property type="nucleotide sequence ID" value="XM_004992987.1"/>
</dbReference>
<dbReference type="GO" id="GO:0061025">
    <property type="term" value="P:membrane fusion"/>
    <property type="evidence" value="ECO:0007669"/>
    <property type="project" value="TreeGrafter"/>
</dbReference>
<dbReference type="GO" id="GO:0007030">
    <property type="term" value="P:Golgi organization"/>
    <property type="evidence" value="ECO:0007669"/>
    <property type="project" value="TreeGrafter"/>
</dbReference>
<dbReference type="PANTHER" id="PTHR23333:SF20">
    <property type="entry name" value="NSFL1 COFACTOR P47"/>
    <property type="match status" value="1"/>
</dbReference>
<accession>F2UC36</accession>
<dbReference type="InterPro" id="IPR012989">
    <property type="entry name" value="SEP_domain"/>
</dbReference>
<dbReference type="GeneID" id="16073618"/>